<feature type="active site" description="Proton acceptor" evidence="3">
    <location>
        <position position="67"/>
    </location>
</feature>
<feature type="binding site" evidence="4">
    <location>
        <begin position="68"/>
        <end position="72"/>
    </location>
    <ligand>
        <name>D-ribulose 5-phosphate</name>
        <dbReference type="ChEBI" id="CHEBI:58121"/>
    </ligand>
</feature>
<evidence type="ECO:0000256" key="4">
    <source>
        <dbReference type="PIRSR" id="PIRSR005384-2"/>
    </source>
</evidence>
<feature type="binding site" evidence="4">
    <location>
        <position position="134"/>
    </location>
    <ligand>
        <name>D-ribulose 5-phosphate</name>
        <dbReference type="ChEBI" id="CHEBI:58121"/>
    </ligand>
</feature>
<evidence type="ECO:0000256" key="3">
    <source>
        <dbReference type="PIRSR" id="PIRSR005384-1"/>
    </source>
</evidence>
<dbReference type="RefSeq" id="WP_154287484.1">
    <property type="nucleotide sequence ID" value="NZ_WKJI01000002.1"/>
</dbReference>
<comment type="caution">
    <text evidence="5">The sequence shown here is derived from an EMBL/GenBank/DDBJ whole genome shotgun (WGS) entry which is preliminary data.</text>
</comment>
<evidence type="ECO:0000256" key="2">
    <source>
        <dbReference type="ARBA" id="ARBA00023235"/>
    </source>
</evidence>
<dbReference type="InterPro" id="IPR003500">
    <property type="entry name" value="RpiB_LacA_LacB"/>
</dbReference>
<dbReference type="PANTHER" id="PTHR30345:SF0">
    <property type="entry name" value="DNA DAMAGE-REPAIR_TOLERATION PROTEIN DRT102"/>
    <property type="match status" value="1"/>
</dbReference>
<dbReference type="Pfam" id="PF02502">
    <property type="entry name" value="LacAB_rpiB"/>
    <property type="match status" value="1"/>
</dbReference>
<sequence length="144" mass="15465">MKIAIGADHAGFNYKGQIIPYLNSLPQITEVKDFGTYSSDSADYPDFAHPTADAVESGAYDLGILICGSANGVAITANKHQGIRAAICWEVELAKLARAHNNANIVCIPERFISIDLAKQIIDAFLATEFEGGRHANRVGKISC</sequence>
<evidence type="ECO:0000313" key="5">
    <source>
        <dbReference type="EMBL" id="MRX47336.1"/>
    </source>
</evidence>
<accession>A0A7K0FMY7</accession>
<dbReference type="InterPro" id="IPR004785">
    <property type="entry name" value="RpiB"/>
</dbReference>
<dbReference type="PIRSF" id="PIRSF005384">
    <property type="entry name" value="RpiB_LacA_B"/>
    <property type="match status" value="1"/>
</dbReference>
<name>A0A7K0FMY7_9SPHI</name>
<dbReference type="InterPro" id="IPR036569">
    <property type="entry name" value="RpiB_LacA_LacB_sf"/>
</dbReference>
<feature type="active site" description="Proton donor" evidence="3">
    <location>
        <position position="100"/>
    </location>
</feature>
<feature type="binding site" evidence="4">
    <location>
        <position position="111"/>
    </location>
    <ligand>
        <name>D-ribulose 5-phosphate</name>
        <dbReference type="ChEBI" id="CHEBI:58121"/>
    </ligand>
</feature>
<keyword evidence="2 5" id="KW-0413">Isomerase</keyword>
<dbReference type="EC" id="5.3.1.6" evidence="5"/>
<dbReference type="PANTHER" id="PTHR30345">
    <property type="entry name" value="RIBOSE-5-PHOSPHATE ISOMERASE B"/>
    <property type="match status" value="1"/>
</dbReference>
<dbReference type="EMBL" id="WKJI01000002">
    <property type="protein sequence ID" value="MRX47336.1"/>
    <property type="molecule type" value="Genomic_DNA"/>
</dbReference>
<keyword evidence="6" id="KW-1185">Reference proteome</keyword>
<feature type="binding site" evidence="4">
    <location>
        <begin position="8"/>
        <end position="9"/>
    </location>
    <ligand>
        <name>D-ribulose 5-phosphate</name>
        <dbReference type="ChEBI" id="CHEBI:58121"/>
    </ligand>
</feature>
<dbReference type="NCBIfam" id="TIGR00689">
    <property type="entry name" value="rpiB_lacA_lacB"/>
    <property type="match status" value="1"/>
</dbReference>
<dbReference type="NCBIfam" id="TIGR01120">
    <property type="entry name" value="rpiB"/>
    <property type="match status" value="1"/>
</dbReference>
<organism evidence="5 6">
    <name type="scientific">Pedobacter puniceum</name>
    <dbReference type="NCBI Taxonomy" id="2666136"/>
    <lineage>
        <taxon>Bacteria</taxon>
        <taxon>Pseudomonadati</taxon>
        <taxon>Bacteroidota</taxon>
        <taxon>Sphingobacteriia</taxon>
        <taxon>Sphingobacteriales</taxon>
        <taxon>Sphingobacteriaceae</taxon>
        <taxon>Pedobacter</taxon>
    </lineage>
</organism>
<comment type="similarity">
    <text evidence="1">Belongs to the LacAB/RpiB family.</text>
</comment>
<protein>
    <submittedName>
        <fullName evidence="5">Ribose 5-phosphate isomerase B</fullName>
        <ecNumber evidence="5">5.3.1.6</ecNumber>
    </submittedName>
</protein>
<dbReference type="GO" id="GO:0019316">
    <property type="term" value="P:D-allose catabolic process"/>
    <property type="evidence" value="ECO:0007669"/>
    <property type="project" value="TreeGrafter"/>
</dbReference>
<evidence type="ECO:0000256" key="1">
    <source>
        <dbReference type="ARBA" id="ARBA00008754"/>
    </source>
</evidence>
<reference evidence="5 6" key="1">
    <citation type="submission" date="2019-11" db="EMBL/GenBank/DDBJ databases">
        <authorList>
            <person name="Cheng Q."/>
            <person name="Yang Z."/>
        </authorList>
    </citation>
    <scope>NUCLEOTIDE SEQUENCE [LARGE SCALE GENOMIC DNA]</scope>
    <source>
        <strain evidence="5 6">HX-22-1</strain>
    </source>
</reference>
<feature type="binding site" evidence="4">
    <location>
        <position position="138"/>
    </location>
    <ligand>
        <name>D-ribulose 5-phosphate</name>
        <dbReference type="ChEBI" id="CHEBI:58121"/>
    </ligand>
</feature>
<gene>
    <name evidence="5" type="primary">rpiB</name>
    <name evidence="5" type="ORF">GJJ64_09070</name>
</gene>
<dbReference type="NCBIfam" id="NF004051">
    <property type="entry name" value="PRK05571.1"/>
    <property type="match status" value="1"/>
</dbReference>
<feature type="binding site" evidence="4">
    <location>
        <position position="101"/>
    </location>
    <ligand>
        <name>D-ribulose 5-phosphate</name>
        <dbReference type="ChEBI" id="CHEBI:58121"/>
    </ligand>
</feature>
<dbReference type="GO" id="GO:0004751">
    <property type="term" value="F:ribose-5-phosphate isomerase activity"/>
    <property type="evidence" value="ECO:0007669"/>
    <property type="project" value="UniProtKB-EC"/>
</dbReference>
<evidence type="ECO:0000313" key="6">
    <source>
        <dbReference type="Proteomes" id="UP000462931"/>
    </source>
</evidence>
<dbReference type="SUPFAM" id="SSF89623">
    <property type="entry name" value="Ribose/Galactose isomerase RpiB/AlsB"/>
    <property type="match status" value="1"/>
</dbReference>
<dbReference type="Gene3D" id="3.40.1400.10">
    <property type="entry name" value="Sugar-phosphate isomerase, RpiB/LacA/LacB"/>
    <property type="match status" value="1"/>
</dbReference>
<proteinExistence type="inferred from homology"/>
<dbReference type="GO" id="GO:0009052">
    <property type="term" value="P:pentose-phosphate shunt, non-oxidative branch"/>
    <property type="evidence" value="ECO:0007669"/>
    <property type="project" value="TreeGrafter"/>
</dbReference>
<dbReference type="AlphaFoldDB" id="A0A7K0FMY7"/>
<dbReference type="Proteomes" id="UP000462931">
    <property type="component" value="Unassembled WGS sequence"/>
</dbReference>